<reference evidence="4" key="2">
    <citation type="submission" date="2010-05" db="EMBL/GenBank/DDBJ databases">
        <title>The genome sequence of Magnaporthe poae strain ATCC 64411.</title>
        <authorList>
            <person name="Ma L.-J."/>
            <person name="Dead R."/>
            <person name="Young S."/>
            <person name="Zeng Q."/>
            <person name="Koehrsen M."/>
            <person name="Alvarado L."/>
            <person name="Berlin A."/>
            <person name="Chapman S.B."/>
            <person name="Chen Z."/>
            <person name="Freedman E."/>
            <person name="Gellesch M."/>
            <person name="Goldberg J."/>
            <person name="Griggs A."/>
            <person name="Gujja S."/>
            <person name="Heilman E.R."/>
            <person name="Heiman D."/>
            <person name="Hepburn T."/>
            <person name="Howarth C."/>
            <person name="Jen D."/>
            <person name="Larson L."/>
            <person name="Mehta T."/>
            <person name="Neiman D."/>
            <person name="Pearson M."/>
            <person name="Roberts A."/>
            <person name="Saif S."/>
            <person name="Shea T."/>
            <person name="Shenoy N."/>
            <person name="Sisk P."/>
            <person name="Stolte C."/>
            <person name="Sykes S."/>
            <person name="Walk T."/>
            <person name="White J."/>
            <person name="Yandava C."/>
            <person name="Haas B."/>
            <person name="Nusbaum C."/>
            <person name="Birren B."/>
        </authorList>
    </citation>
    <scope>NUCLEOTIDE SEQUENCE [LARGE SCALE GENOMIC DNA]</scope>
    <source>
        <strain evidence="4">ATCC 64411 / 73-15</strain>
    </source>
</reference>
<evidence type="ECO:0000256" key="1">
    <source>
        <dbReference type="SAM" id="MobiDB-lite"/>
    </source>
</evidence>
<dbReference type="EnsemblFungi" id="MAPG_04340T0">
    <property type="protein sequence ID" value="MAPG_04340T0"/>
    <property type="gene ID" value="MAPG_04340"/>
</dbReference>
<evidence type="ECO:0000313" key="4">
    <source>
        <dbReference type="Proteomes" id="UP000011715"/>
    </source>
</evidence>
<reference evidence="3" key="5">
    <citation type="submission" date="2015-06" db="UniProtKB">
        <authorList>
            <consortium name="EnsemblFungi"/>
        </authorList>
    </citation>
    <scope>IDENTIFICATION</scope>
    <source>
        <strain evidence="3">ATCC 64411</strain>
    </source>
</reference>
<sequence>MTRNDALSRFSSVTSTSTDSARSTATVKPLPSTPAAAGDGHSDSHTFSSRRAAPARLKTDDGPDSRR</sequence>
<reference evidence="3" key="4">
    <citation type="journal article" date="2015" name="G3 (Bethesda)">
        <title>Genome sequences of three phytopathogenic species of the Magnaporthaceae family of fungi.</title>
        <authorList>
            <person name="Okagaki L.H."/>
            <person name="Nunes C.C."/>
            <person name="Sailsbery J."/>
            <person name="Clay B."/>
            <person name="Brown D."/>
            <person name="John T."/>
            <person name="Oh Y."/>
            <person name="Young N."/>
            <person name="Fitzgerald M."/>
            <person name="Haas B.J."/>
            <person name="Zeng Q."/>
            <person name="Young S."/>
            <person name="Adiconis X."/>
            <person name="Fan L."/>
            <person name="Levin J.Z."/>
            <person name="Mitchell T.K."/>
            <person name="Okubara P.A."/>
            <person name="Farman M.L."/>
            <person name="Kohn L.M."/>
            <person name="Birren B."/>
            <person name="Ma L.-J."/>
            <person name="Dean R.A."/>
        </authorList>
    </citation>
    <scope>NUCLEOTIDE SEQUENCE</scope>
    <source>
        <strain evidence="3">ATCC 64411 / 73-15</strain>
    </source>
</reference>
<evidence type="ECO:0000313" key="2">
    <source>
        <dbReference type="EMBL" id="KLU85312.1"/>
    </source>
</evidence>
<protein>
    <submittedName>
        <fullName evidence="2 3">Uncharacterized protein</fullName>
    </submittedName>
</protein>
<dbReference type="AlphaFoldDB" id="A0A0C4DWG2"/>
<evidence type="ECO:0000313" key="3">
    <source>
        <dbReference type="EnsemblFungi" id="MAPG_04340T0"/>
    </source>
</evidence>
<feature type="region of interest" description="Disordered" evidence="1">
    <location>
        <begin position="1"/>
        <end position="67"/>
    </location>
</feature>
<name>A0A0C4DWG2_MAGP6</name>
<dbReference type="VEuPathDB" id="FungiDB:MAPG_04340"/>
<reference evidence="2" key="3">
    <citation type="submission" date="2011-03" db="EMBL/GenBank/DDBJ databases">
        <title>Annotation of Magnaporthe poae ATCC 64411.</title>
        <authorList>
            <person name="Ma L.-J."/>
            <person name="Dead R."/>
            <person name="Young S.K."/>
            <person name="Zeng Q."/>
            <person name="Gargeya S."/>
            <person name="Fitzgerald M."/>
            <person name="Haas B."/>
            <person name="Abouelleil A."/>
            <person name="Alvarado L."/>
            <person name="Arachchi H.M."/>
            <person name="Berlin A."/>
            <person name="Brown A."/>
            <person name="Chapman S.B."/>
            <person name="Chen Z."/>
            <person name="Dunbar C."/>
            <person name="Freedman E."/>
            <person name="Gearin G."/>
            <person name="Gellesch M."/>
            <person name="Goldberg J."/>
            <person name="Griggs A."/>
            <person name="Gujja S."/>
            <person name="Heiman D."/>
            <person name="Howarth C."/>
            <person name="Larson L."/>
            <person name="Lui A."/>
            <person name="MacDonald P.J.P."/>
            <person name="Mehta T."/>
            <person name="Montmayeur A."/>
            <person name="Murphy C."/>
            <person name="Neiman D."/>
            <person name="Pearson M."/>
            <person name="Priest M."/>
            <person name="Roberts A."/>
            <person name="Saif S."/>
            <person name="Shea T."/>
            <person name="Shenoy N."/>
            <person name="Sisk P."/>
            <person name="Stolte C."/>
            <person name="Sykes S."/>
            <person name="Yandava C."/>
            <person name="Wortman J."/>
            <person name="Nusbaum C."/>
            <person name="Birren B."/>
        </authorList>
    </citation>
    <scope>NUCLEOTIDE SEQUENCE</scope>
    <source>
        <strain evidence="2">ATCC 64411</strain>
    </source>
</reference>
<feature type="compositionally biased region" description="Low complexity" evidence="1">
    <location>
        <begin position="8"/>
        <end position="27"/>
    </location>
</feature>
<accession>A0A0C4DWG2</accession>
<proteinExistence type="predicted"/>
<reference evidence="2" key="1">
    <citation type="submission" date="2010-05" db="EMBL/GenBank/DDBJ databases">
        <title>The Genome Sequence of Magnaporthe poae strain ATCC 64411.</title>
        <authorList>
            <consortium name="The Broad Institute Genome Sequencing Platform"/>
            <consortium name="Broad Institute Genome Sequencing Center for Infectious Disease"/>
            <person name="Ma L.-J."/>
            <person name="Dead R."/>
            <person name="Young S."/>
            <person name="Zeng Q."/>
            <person name="Koehrsen M."/>
            <person name="Alvarado L."/>
            <person name="Berlin A."/>
            <person name="Chapman S.B."/>
            <person name="Chen Z."/>
            <person name="Freedman E."/>
            <person name="Gellesch M."/>
            <person name="Goldberg J."/>
            <person name="Griggs A."/>
            <person name="Gujja S."/>
            <person name="Heilman E.R."/>
            <person name="Heiman D."/>
            <person name="Hepburn T."/>
            <person name="Howarth C."/>
            <person name="Jen D."/>
            <person name="Larson L."/>
            <person name="Mehta T."/>
            <person name="Neiman D."/>
            <person name="Pearson M."/>
            <person name="Roberts A."/>
            <person name="Saif S."/>
            <person name="Shea T."/>
            <person name="Shenoy N."/>
            <person name="Sisk P."/>
            <person name="Stolte C."/>
            <person name="Sykes S."/>
            <person name="Walk T."/>
            <person name="White J."/>
            <person name="Yandava C."/>
            <person name="Haas B."/>
            <person name="Nusbaum C."/>
            <person name="Birren B."/>
        </authorList>
    </citation>
    <scope>NUCLEOTIDE SEQUENCE</scope>
    <source>
        <strain evidence="2">ATCC 64411</strain>
    </source>
</reference>
<organism evidence="3 4">
    <name type="scientific">Magnaporthiopsis poae (strain ATCC 64411 / 73-15)</name>
    <name type="common">Kentucky bluegrass fungus</name>
    <name type="synonym">Magnaporthe poae</name>
    <dbReference type="NCBI Taxonomy" id="644358"/>
    <lineage>
        <taxon>Eukaryota</taxon>
        <taxon>Fungi</taxon>
        <taxon>Dikarya</taxon>
        <taxon>Ascomycota</taxon>
        <taxon>Pezizomycotina</taxon>
        <taxon>Sordariomycetes</taxon>
        <taxon>Sordariomycetidae</taxon>
        <taxon>Magnaporthales</taxon>
        <taxon>Magnaporthaceae</taxon>
        <taxon>Magnaporthiopsis</taxon>
    </lineage>
</organism>
<keyword evidence="4" id="KW-1185">Reference proteome</keyword>
<dbReference type="EMBL" id="GL876968">
    <property type="protein sequence ID" value="KLU85312.1"/>
    <property type="molecule type" value="Genomic_DNA"/>
</dbReference>
<feature type="compositionally biased region" description="Basic and acidic residues" evidence="1">
    <location>
        <begin position="57"/>
        <end position="67"/>
    </location>
</feature>
<gene>
    <name evidence="2" type="ORF">MAPG_04340</name>
</gene>
<dbReference type="Proteomes" id="UP000011715">
    <property type="component" value="Unassembled WGS sequence"/>
</dbReference>
<dbReference type="EMBL" id="ADBL01001025">
    <property type="status" value="NOT_ANNOTATED_CDS"/>
    <property type="molecule type" value="Genomic_DNA"/>
</dbReference>